<proteinExistence type="predicted"/>
<name>A0A375FH16_9BURK</name>
<dbReference type="RefSeq" id="WP_115683860.1">
    <property type="nucleotide sequence ID" value="NZ_LT984809.1"/>
</dbReference>
<dbReference type="EMBL" id="LT976981">
    <property type="protein sequence ID" value="SOZ74588.1"/>
    <property type="molecule type" value="Genomic_DNA"/>
</dbReference>
<evidence type="ECO:0000313" key="1">
    <source>
        <dbReference type="EMBL" id="SOZ74588.1"/>
    </source>
</evidence>
<accession>A0A375FH16</accession>
<gene>
    <name evidence="2" type="ORF">CBM2612_P0482</name>
    <name evidence="1" type="ORF">CBM2613_P60022</name>
</gene>
<dbReference type="AlphaFoldDB" id="A0A375FH16"/>
<organism evidence="2">
    <name type="scientific">Cupriavidus taiwanensis</name>
    <dbReference type="NCBI Taxonomy" id="164546"/>
    <lineage>
        <taxon>Bacteria</taxon>
        <taxon>Pseudomonadati</taxon>
        <taxon>Pseudomonadota</taxon>
        <taxon>Betaproteobacteria</taxon>
        <taxon>Burkholderiales</taxon>
        <taxon>Burkholderiaceae</taxon>
        <taxon>Cupriavidus</taxon>
    </lineage>
</organism>
<keyword evidence="2" id="KW-0614">Plasmid</keyword>
<dbReference type="Proteomes" id="UP000256952">
    <property type="component" value="Plasmid CBM2613_p"/>
</dbReference>
<evidence type="ECO:0000313" key="3">
    <source>
        <dbReference type="Proteomes" id="UP000256952"/>
    </source>
</evidence>
<reference evidence="2 3" key="2">
    <citation type="submission" date="2018-01" db="EMBL/GenBank/DDBJ databases">
        <authorList>
            <person name="Gaut B.S."/>
            <person name="Morton B.R."/>
            <person name="Clegg M.T."/>
            <person name="Duvall M.R."/>
        </authorList>
    </citation>
    <scope>NUCLEOTIDE SEQUENCE</scope>
    <source>
        <strain evidence="2">Cupriavidus taiwanensis STM 8555</strain>
        <plasmid evidence="2">I</plasmid>
        <plasmid evidence="3">Plasmid cbm2613_p</plasmid>
    </source>
</reference>
<geneLocation type="plasmid" evidence="2">
    <name>I</name>
</geneLocation>
<evidence type="ECO:0000313" key="2">
    <source>
        <dbReference type="EMBL" id="SPD49137.1"/>
    </source>
</evidence>
<geneLocation type="plasmid" evidence="1">
    <name>CBM2613_p</name>
</geneLocation>
<reference evidence="1" key="1">
    <citation type="submission" date="2018-01" db="EMBL/GenBank/DDBJ databases">
        <authorList>
            <person name="Clerissi C."/>
        </authorList>
    </citation>
    <scope>NUCLEOTIDE SEQUENCE</scope>
    <source>
        <strain evidence="1">Cupriavidus taiwanensis STM 8556</strain>
        <plasmid evidence="1">CBM2613_p</plasmid>
    </source>
</reference>
<dbReference type="EMBL" id="LT984809">
    <property type="protein sequence ID" value="SPD49137.1"/>
    <property type="molecule type" value="Genomic_DNA"/>
</dbReference>
<protein>
    <submittedName>
        <fullName evidence="2">Uncharacterized protein</fullName>
    </submittedName>
</protein>
<geneLocation type="plasmid" evidence="3">
    <name>cbm2613_p</name>
</geneLocation>
<sequence>MESGKEQRSHMAPVYWFHGASQRFDHWAIQQRGGVVGAPLLSLPFIALTRDHQHASCHKVRGGGLARTTLASGVRVLNLRARTDQSKGVWIQARRTELGRDHQRIDTFDGWLSACIDGSVWLGPGPDQARAPTTEVHRGRRWIRTVMEIAAEYDVDAVMCGEETLNYRWADCLYVFRPEVLSAPEWIK</sequence>